<dbReference type="EMBL" id="JAGYWB010000011">
    <property type="protein sequence ID" value="KAI0503921.1"/>
    <property type="molecule type" value="Genomic_DNA"/>
</dbReference>
<proteinExistence type="predicted"/>
<dbReference type="InterPro" id="IPR045239">
    <property type="entry name" value="bHLH95_bHLH"/>
</dbReference>
<dbReference type="CDD" id="cd11393">
    <property type="entry name" value="bHLH_AtbHLH_like"/>
    <property type="match status" value="1"/>
</dbReference>
<name>A0A8T3B4C1_DENNO</name>
<dbReference type="OrthoDB" id="1937720at2759"/>
<comment type="caution">
    <text evidence="1">The sequence shown here is derived from an EMBL/GenBank/DDBJ whole genome shotgun (WGS) entry which is preliminary data.</text>
</comment>
<gene>
    <name evidence="1" type="ORF">KFK09_014867</name>
</gene>
<dbReference type="Proteomes" id="UP000829196">
    <property type="component" value="Unassembled WGS sequence"/>
</dbReference>
<keyword evidence="2" id="KW-1185">Reference proteome</keyword>
<evidence type="ECO:0000313" key="2">
    <source>
        <dbReference type="Proteomes" id="UP000829196"/>
    </source>
</evidence>
<accession>A0A8T3B4C1</accession>
<protein>
    <submittedName>
        <fullName evidence="1">Uncharacterized protein</fullName>
    </submittedName>
</protein>
<dbReference type="AlphaFoldDB" id="A0A8T3B4C1"/>
<evidence type="ECO:0000313" key="1">
    <source>
        <dbReference type="EMBL" id="KAI0503921.1"/>
    </source>
</evidence>
<organism evidence="1 2">
    <name type="scientific">Dendrobium nobile</name>
    <name type="common">Orchid</name>
    <dbReference type="NCBI Taxonomy" id="94219"/>
    <lineage>
        <taxon>Eukaryota</taxon>
        <taxon>Viridiplantae</taxon>
        <taxon>Streptophyta</taxon>
        <taxon>Embryophyta</taxon>
        <taxon>Tracheophyta</taxon>
        <taxon>Spermatophyta</taxon>
        <taxon>Magnoliopsida</taxon>
        <taxon>Liliopsida</taxon>
        <taxon>Asparagales</taxon>
        <taxon>Orchidaceae</taxon>
        <taxon>Epidendroideae</taxon>
        <taxon>Malaxideae</taxon>
        <taxon>Dendrobiinae</taxon>
        <taxon>Dendrobium</taxon>
    </lineage>
</organism>
<reference evidence="1" key="1">
    <citation type="journal article" date="2022" name="Front. Genet.">
        <title>Chromosome-Scale Assembly of the Dendrobium nobile Genome Provides Insights Into the Molecular Mechanism of the Biosynthesis of the Medicinal Active Ingredient of Dendrobium.</title>
        <authorList>
            <person name="Xu Q."/>
            <person name="Niu S.-C."/>
            <person name="Li K.-L."/>
            <person name="Zheng P.-J."/>
            <person name="Zhang X.-J."/>
            <person name="Jia Y."/>
            <person name="Liu Y."/>
            <person name="Niu Y.-X."/>
            <person name="Yu L.-H."/>
            <person name="Chen D.-F."/>
            <person name="Zhang G.-Q."/>
        </authorList>
    </citation>
    <scope>NUCLEOTIDE SEQUENCE</scope>
    <source>
        <tissue evidence="1">Leaf</tissue>
    </source>
</reference>
<sequence length="133" mass="15487">MCDEMRQAARQMHWQVADGGWLCAQRMCDETRRTRVRKEKIGDRITALQQLVSPFGKSELLYLVLFTSYWESGYGYFPINAEETTFRELIRFCPKNSEGEPPKWTSRLFYALVSVLVILLLRHHAPDEAARAS</sequence>